<keyword evidence="2" id="KW-0813">Transport</keyword>
<feature type="transmembrane region" description="Helical" evidence="9">
    <location>
        <begin position="192"/>
        <end position="213"/>
    </location>
</feature>
<dbReference type="InterPro" id="IPR052180">
    <property type="entry name" value="NhaC_Na-H+_Antiporter"/>
</dbReference>
<feature type="transmembrane region" description="Helical" evidence="9">
    <location>
        <begin position="107"/>
        <end position="126"/>
    </location>
</feature>
<feature type="domain" description="Na+/H+ antiporter NhaC-like C-terminal" evidence="10">
    <location>
        <begin position="163"/>
        <end position="475"/>
    </location>
</feature>
<comment type="subcellular location">
    <subcellularLocation>
        <location evidence="1">Cell membrane</location>
        <topology evidence="1">Multi-pass membrane protein</topology>
    </subcellularLocation>
</comment>
<feature type="transmembrane region" description="Helical" evidence="9">
    <location>
        <begin position="77"/>
        <end position="101"/>
    </location>
</feature>
<gene>
    <name evidence="11" type="ORF">H9625_01545</name>
</gene>
<evidence type="ECO:0000313" key="11">
    <source>
        <dbReference type="EMBL" id="MBD8039145.1"/>
    </source>
</evidence>
<keyword evidence="3" id="KW-0050">Antiport</keyword>
<name>A0ABR8Y4L5_9BACT</name>
<comment type="caution">
    <text evidence="11">The sequence shown here is derived from an EMBL/GenBank/DDBJ whole genome shotgun (WGS) entry which is preliminary data.</text>
</comment>
<feature type="transmembrane region" description="Helical" evidence="9">
    <location>
        <begin position="259"/>
        <end position="277"/>
    </location>
</feature>
<dbReference type="PANTHER" id="PTHR33451:SF3">
    <property type="entry name" value="MALATE-2H(+)_NA(+)-LACTATE ANTIPORTER"/>
    <property type="match status" value="1"/>
</dbReference>
<feature type="transmembrane region" description="Helical" evidence="9">
    <location>
        <begin position="7"/>
        <end position="29"/>
    </location>
</feature>
<dbReference type="PANTHER" id="PTHR33451">
    <property type="entry name" value="MALATE-2H(+)/NA(+)-LACTATE ANTIPORTER"/>
    <property type="match status" value="1"/>
</dbReference>
<comment type="similarity">
    <text evidence="8">Belongs to the NhaC Na(+)/H(+) (TC 2.A.35) antiporter family.</text>
</comment>
<organism evidence="11 12">
    <name type="scientific">Phocaeicola intestinalis</name>
    <dbReference type="NCBI Taxonomy" id="2762212"/>
    <lineage>
        <taxon>Bacteria</taxon>
        <taxon>Pseudomonadati</taxon>
        <taxon>Bacteroidota</taxon>
        <taxon>Bacteroidia</taxon>
        <taxon>Bacteroidales</taxon>
        <taxon>Bacteroidaceae</taxon>
        <taxon>Phocaeicola</taxon>
    </lineage>
</organism>
<evidence type="ECO:0000313" key="12">
    <source>
        <dbReference type="Proteomes" id="UP000620874"/>
    </source>
</evidence>
<evidence type="ECO:0000256" key="5">
    <source>
        <dbReference type="ARBA" id="ARBA00022692"/>
    </source>
</evidence>
<keyword evidence="5 9" id="KW-0812">Transmembrane</keyword>
<feature type="transmembrane region" description="Helical" evidence="9">
    <location>
        <begin position="35"/>
        <end position="56"/>
    </location>
</feature>
<feature type="transmembrane region" description="Helical" evidence="9">
    <location>
        <begin position="133"/>
        <end position="151"/>
    </location>
</feature>
<dbReference type="Proteomes" id="UP000620874">
    <property type="component" value="Unassembled WGS sequence"/>
</dbReference>
<accession>A0ABR8Y4L5</accession>
<evidence type="ECO:0000256" key="2">
    <source>
        <dbReference type="ARBA" id="ARBA00022448"/>
    </source>
</evidence>
<keyword evidence="6 9" id="KW-1133">Transmembrane helix</keyword>
<evidence type="ECO:0000256" key="4">
    <source>
        <dbReference type="ARBA" id="ARBA00022475"/>
    </source>
</evidence>
<sequence length="490" mass="51867">MRRLPSWQVSLIPFVVLTLSLVVIIKIFGPDALSGGSQVCLLLASAVTAAISMFAYKNSWEILEFCILDNIRSVGTAILILLLIGAIAGTWMVSGIVPAMICYGMQVIYPAIFLAAACAICALVSLMTGSSWTTIATIGVALIGIGVALGFEPGWTAGAIVSGAYFGDKVSPLSDTTVLASSSSGTPLFTHIRYMMITTIPSLTIAMVIFLVASLMHKQVGASQTAEFAGALKSVFNITPWLLIVPALTGVLIVKKVPAVLTLFCAAVMAAVTGLVAQPQAVWAVANPGLPFTDFSGLSFWDACKGITVTFYGSTAIQTGNEAIDALISTRGMTGMLNTIFLIVCSVTFGGVLAGSGMLKSLTELFARLAHRAFTLVGATVGTGLVCNIVTGDQYISILLTSSLYKKLYERKGYENRLLSRSVEDSATVTSVLIPWNSCGMTQATVLKVPTLEYLPYSFFNILSPFMSVLVAAVGYRIFRSKKAKAEEVD</sequence>
<dbReference type="EMBL" id="JACSPP010000003">
    <property type="protein sequence ID" value="MBD8039145.1"/>
    <property type="molecule type" value="Genomic_DNA"/>
</dbReference>
<feature type="transmembrane region" description="Helical" evidence="9">
    <location>
        <begin position="454"/>
        <end position="476"/>
    </location>
</feature>
<keyword evidence="4" id="KW-1003">Cell membrane</keyword>
<evidence type="ECO:0000256" key="9">
    <source>
        <dbReference type="SAM" id="Phobius"/>
    </source>
</evidence>
<dbReference type="Pfam" id="PF03553">
    <property type="entry name" value="Na_H_antiporter"/>
    <property type="match status" value="1"/>
</dbReference>
<keyword evidence="12" id="KW-1185">Reference proteome</keyword>
<dbReference type="RefSeq" id="WP_087208820.1">
    <property type="nucleotide sequence ID" value="NZ_JACSPP010000003.1"/>
</dbReference>
<dbReference type="InterPro" id="IPR018461">
    <property type="entry name" value="Na/H_Antiport_NhaC-like_C"/>
</dbReference>
<evidence type="ECO:0000256" key="6">
    <source>
        <dbReference type="ARBA" id="ARBA00022989"/>
    </source>
</evidence>
<evidence type="ECO:0000256" key="3">
    <source>
        <dbReference type="ARBA" id="ARBA00022449"/>
    </source>
</evidence>
<feature type="transmembrane region" description="Helical" evidence="9">
    <location>
        <begin position="234"/>
        <end position="253"/>
    </location>
</feature>
<proteinExistence type="inferred from homology"/>
<reference evidence="11 12" key="1">
    <citation type="submission" date="2020-08" db="EMBL/GenBank/DDBJ databases">
        <title>A Genomic Blueprint of the Chicken Gut Microbiome.</title>
        <authorList>
            <person name="Gilroy R."/>
            <person name="Ravi A."/>
            <person name="Getino M."/>
            <person name="Pursley I."/>
            <person name="Horton D.L."/>
            <person name="Alikhan N.-F."/>
            <person name="Baker D."/>
            <person name="Gharbi K."/>
            <person name="Hall N."/>
            <person name="Watson M."/>
            <person name="Adriaenssens E.M."/>
            <person name="Foster-Nyarko E."/>
            <person name="Jarju S."/>
            <person name="Secka A."/>
            <person name="Antonio M."/>
            <person name="Oren A."/>
            <person name="Chaudhuri R."/>
            <person name="La Ragione R.M."/>
            <person name="Hildebrand F."/>
            <person name="Pallen M.J."/>
        </authorList>
    </citation>
    <scope>NUCLEOTIDE SEQUENCE [LARGE SCALE GENOMIC DNA]</scope>
    <source>
        <strain evidence="11 12">Sa1CVN1</strain>
    </source>
</reference>
<evidence type="ECO:0000256" key="8">
    <source>
        <dbReference type="ARBA" id="ARBA00038435"/>
    </source>
</evidence>
<evidence type="ECO:0000256" key="7">
    <source>
        <dbReference type="ARBA" id="ARBA00023136"/>
    </source>
</evidence>
<evidence type="ECO:0000259" key="10">
    <source>
        <dbReference type="Pfam" id="PF03553"/>
    </source>
</evidence>
<protein>
    <submittedName>
        <fullName evidence="11">Sodium:proton antiporter</fullName>
    </submittedName>
</protein>
<keyword evidence="7 9" id="KW-0472">Membrane</keyword>
<feature type="transmembrane region" description="Helical" evidence="9">
    <location>
        <begin position="340"/>
        <end position="359"/>
    </location>
</feature>
<evidence type="ECO:0000256" key="1">
    <source>
        <dbReference type="ARBA" id="ARBA00004651"/>
    </source>
</evidence>